<name>A0A0F7SN97_PHARH</name>
<keyword evidence="5" id="KW-0690">Ribosome biogenesis</keyword>
<feature type="compositionally biased region" description="Low complexity" evidence="8">
    <location>
        <begin position="85"/>
        <end position="111"/>
    </location>
</feature>
<reference evidence="10" key="1">
    <citation type="submission" date="2014-08" db="EMBL/GenBank/DDBJ databases">
        <authorList>
            <person name="Sharma Rahul"/>
            <person name="Thines Marco"/>
        </authorList>
    </citation>
    <scope>NUCLEOTIDE SEQUENCE</scope>
</reference>
<evidence type="ECO:0000313" key="10">
    <source>
        <dbReference type="EMBL" id="CED82836.1"/>
    </source>
</evidence>
<evidence type="ECO:0000256" key="3">
    <source>
        <dbReference type="ARBA" id="ARBA00006256"/>
    </source>
</evidence>
<feature type="region of interest" description="Disordered" evidence="8">
    <location>
        <begin position="1"/>
        <end position="42"/>
    </location>
</feature>
<dbReference type="GO" id="GO:0000027">
    <property type="term" value="P:ribosomal large subunit assembly"/>
    <property type="evidence" value="ECO:0007669"/>
    <property type="project" value="TreeGrafter"/>
</dbReference>
<feature type="compositionally biased region" description="Low complexity" evidence="8">
    <location>
        <begin position="122"/>
        <end position="150"/>
    </location>
</feature>
<feature type="compositionally biased region" description="Basic residues" evidence="8">
    <location>
        <begin position="9"/>
        <end position="20"/>
    </location>
</feature>
<dbReference type="GO" id="GO:0005730">
    <property type="term" value="C:nucleolus"/>
    <property type="evidence" value="ECO:0007669"/>
    <property type="project" value="UniProtKB-SubCell"/>
</dbReference>
<dbReference type="PANTHER" id="PTHR28127">
    <property type="entry name" value="RIBOSOME ASSEMBLY PROTEIN 3"/>
    <property type="match status" value="1"/>
</dbReference>
<feature type="compositionally biased region" description="Polar residues" evidence="8">
    <location>
        <begin position="179"/>
        <end position="188"/>
    </location>
</feature>
<evidence type="ECO:0000259" key="9">
    <source>
        <dbReference type="Pfam" id="PF14615"/>
    </source>
</evidence>
<evidence type="ECO:0000256" key="7">
    <source>
        <dbReference type="ARBA" id="ARBA00023274"/>
    </source>
</evidence>
<evidence type="ECO:0000256" key="1">
    <source>
        <dbReference type="ARBA" id="ARBA00003035"/>
    </source>
</evidence>
<sequence>MPPKDVNTKTKRRARKRNRRVASDSSSSSSSGSDSSSDEEAPLVPALLAARAAKGKERAFGAEGSVPLAAVVAQVQADEDDSSSDESSSSSSSSSSASSSSSSSSASSASSTQKPNTTQPKLALNPNSSSTTNTTTPALSRPKPSRTSRSPSPPPARIPSFFNTSTRPSFLPAPPAASEVNSASNSTKDLAKEDTEEELKRKKFREFWMGKMVVGFGQDLDTVRQEPSLTSSRLNLLINSLTSGIDVFSTGASTNTNGRSDGPDGGDEKMEVDERDVVLGKI</sequence>
<feature type="domain" description="Ribosome-assembly protein 3 C-terminal" evidence="9">
    <location>
        <begin position="204"/>
        <end position="249"/>
    </location>
</feature>
<dbReference type="AlphaFoldDB" id="A0A0F7SN97"/>
<comment type="subcellular location">
    <subcellularLocation>
        <location evidence="2">Nucleus</location>
        <location evidence="2">Nucleolus</location>
    </subcellularLocation>
</comment>
<dbReference type="InterPro" id="IPR028217">
    <property type="entry name" value="Rsa3_C"/>
</dbReference>
<dbReference type="Pfam" id="PF14615">
    <property type="entry name" value="Rsa3"/>
    <property type="match status" value="1"/>
</dbReference>
<evidence type="ECO:0000256" key="5">
    <source>
        <dbReference type="ARBA" id="ARBA00022517"/>
    </source>
</evidence>
<accession>A0A0F7SN97</accession>
<organism evidence="10">
    <name type="scientific">Phaffia rhodozyma</name>
    <name type="common">Yeast</name>
    <name type="synonym">Xanthophyllomyces dendrorhous</name>
    <dbReference type="NCBI Taxonomy" id="264483"/>
    <lineage>
        <taxon>Eukaryota</taxon>
        <taxon>Fungi</taxon>
        <taxon>Dikarya</taxon>
        <taxon>Basidiomycota</taxon>
        <taxon>Agaricomycotina</taxon>
        <taxon>Tremellomycetes</taxon>
        <taxon>Cystofilobasidiales</taxon>
        <taxon>Mrakiaceae</taxon>
        <taxon>Phaffia</taxon>
    </lineage>
</organism>
<dbReference type="GO" id="GO:0030687">
    <property type="term" value="C:preribosome, large subunit precursor"/>
    <property type="evidence" value="ECO:0007669"/>
    <property type="project" value="TreeGrafter"/>
</dbReference>
<keyword evidence="7" id="KW-0687">Ribonucleoprotein</keyword>
<proteinExistence type="inferred from homology"/>
<comment type="function">
    <text evidence="1">Required for efficient biogenesis of the 60S ribosomal subunit.</text>
</comment>
<dbReference type="EMBL" id="LN483142">
    <property type="protein sequence ID" value="CED82836.1"/>
    <property type="molecule type" value="Genomic_DNA"/>
</dbReference>
<evidence type="ECO:0000256" key="6">
    <source>
        <dbReference type="ARBA" id="ARBA00023242"/>
    </source>
</evidence>
<keyword evidence="6" id="KW-0539">Nucleus</keyword>
<comment type="similarity">
    <text evidence="3">Belongs to the RSA3 family.</text>
</comment>
<dbReference type="InterPro" id="IPR051898">
    <property type="entry name" value="Ribosome_Assembly_3"/>
</dbReference>
<feature type="region of interest" description="Disordered" evidence="8">
    <location>
        <begin position="252"/>
        <end position="282"/>
    </location>
</feature>
<protein>
    <recommendedName>
        <fullName evidence="4">Ribosome assembly protein 3</fullName>
    </recommendedName>
</protein>
<evidence type="ECO:0000256" key="2">
    <source>
        <dbReference type="ARBA" id="ARBA00004604"/>
    </source>
</evidence>
<evidence type="ECO:0000256" key="8">
    <source>
        <dbReference type="SAM" id="MobiDB-lite"/>
    </source>
</evidence>
<dbReference type="PANTHER" id="PTHR28127:SF1">
    <property type="entry name" value="RIBOSOME ASSEMBLY PROTEIN 3"/>
    <property type="match status" value="1"/>
</dbReference>
<feature type="compositionally biased region" description="Low complexity" evidence="8">
    <location>
        <begin position="23"/>
        <end position="35"/>
    </location>
</feature>
<feature type="region of interest" description="Disordered" evidence="8">
    <location>
        <begin position="71"/>
        <end position="198"/>
    </location>
</feature>
<evidence type="ECO:0000256" key="4">
    <source>
        <dbReference type="ARBA" id="ARBA00015339"/>
    </source>
</evidence>